<dbReference type="Proteomes" id="UP000195386">
    <property type="component" value="Unassembled WGS sequence"/>
</dbReference>
<gene>
    <name evidence="2" type="ORF">B5F97_04260</name>
</gene>
<dbReference type="Pfam" id="PF20200">
    <property type="entry name" value="DUF6562"/>
    <property type="match status" value="1"/>
</dbReference>
<reference evidence="3" key="1">
    <citation type="submission" date="2017-04" db="EMBL/GenBank/DDBJ databases">
        <title>Function of individual gut microbiota members based on whole genome sequencing of pure cultures obtained from chicken caecum.</title>
        <authorList>
            <person name="Medvecky M."/>
            <person name="Cejkova D."/>
            <person name="Polansky O."/>
            <person name="Karasova D."/>
            <person name="Kubasova T."/>
            <person name="Cizek A."/>
            <person name="Rychlik I."/>
        </authorList>
    </citation>
    <scope>NUCLEOTIDE SEQUENCE [LARGE SCALE GENOMIC DNA]</scope>
    <source>
        <strain evidence="3">An43</strain>
    </source>
</reference>
<evidence type="ECO:0000259" key="1">
    <source>
        <dbReference type="Pfam" id="PF20200"/>
    </source>
</evidence>
<dbReference type="AlphaFoldDB" id="A0A1Y3YZV4"/>
<dbReference type="InterPro" id="IPR046692">
    <property type="entry name" value="DUF6562"/>
</dbReference>
<proteinExistence type="predicted"/>
<dbReference type="EMBL" id="NFII01000003">
    <property type="protein sequence ID" value="OUO02009.1"/>
    <property type="molecule type" value="Genomic_DNA"/>
</dbReference>
<evidence type="ECO:0000313" key="2">
    <source>
        <dbReference type="EMBL" id="OUO02009.1"/>
    </source>
</evidence>
<comment type="caution">
    <text evidence="2">The sequence shown here is derived from an EMBL/GenBank/DDBJ whole genome shotgun (WGS) entry which is preliminary data.</text>
</comment>
<sequence>MGLFISCSDDDNTSGGDANQMRVSAILPASLAAGQSDIAGHKLRCILELWTKGEGAKLAYHGEVAIEPTTETTKLPLDATIDAGTYDCLMWVDYIDAGSTVSTRAEDGISRYADKYYDTSDLRNITVKDMNSLINNEACDAFYYSGEVQKNNGEALLLEPEMVRPFAKVSVLEKNLREFNLLWGLSASYEAATKFDVSTGKIAEETVTVNHVVSDFNPDTTPDGTLFSTYVLADGEDRNMGEIHMSFTTKQGVQNVTVPADLVPVIRNQHIKVSGNMMRESPIEDTEFDITYDINIDDWIAGTVDISTRPIKAKVGDFFYADGTYSSSYIANADNPCIGIVFAVAHDGGKASADKAENYVANDGTQRLQEVRGWVIALKDVTGGRVKIAPSSVKELTGFDLETKPAIDLMDNCDESKRAYTDILGFKNTEIFKSVSNLDDYPIAKAIAEYESSETTKAPAGTSGWYWGAVKQYLTLAEEYAEVTVENKVVTNVVLLTVGKSMQTLIDAGVAEEFSLDGEQFYWSNSIEKTKSDSKGRLYRVGLSTQGRNYGGTAAWPVNDARHARAILTF</sequence>
<organism evidence="2 3">
    <name type="scientific">Bacteroides clarus</name>
    <dbReference type="NCBI Taxonomy" id="626929"/>
    <lineage>
        <taxon>Bacteria</taxon>
        <taxon>Pseudomonadati</taxon>
        <taxon>Bacteroidota</taxon>
        <taxon>Bacteroidia</taxon>
        <taxon>Bacteroidales</taxon>
        <taxon>Bacteroidaceae</taxon>
        <taxon>Bacteroides</taxon>
    </lineage>
</organism>
<feature type="domain" description="DUF6562" evidence="1">
    <location>
        <begin position="37"/>
        <end position="211"/>
    </location>
</feature>
<accession>A0A1Y3YZV4</accession>
<dbReference type="RefSeq" id="WP_087425549.1">
    <property type="nucleotide sequence ID" value="NZ_NFII01000003.1"/>
</dbReference>
<protein>
    <recommendedName>
        <fullName evidence="1">DUF6562 domain-containing protein</fullName>
    </recommendedName>
</protein>
<evidence type="ECO:0000313" key="3">
    <source>
        <dbReference type="Proteomes" id="UP000195386"/>
    </source>
</evidence>
<name>A0A1Y3YZV4_9BACE</name>